<evidence type="ECO:0000313" key="1">
    <source>
        <dbReference type="EMBL" id="MBB4705254.1"/>
    </source>
</evidence>
<reference evidence="1 2" key="1">
    <citation type="submission" date="2020-08" db="EMBL/GenBank/DDBJ databases">
        <title>Sequencing the genomes of 1000 actinobacteria strains.</title>
        <authorList>
            <person name="Klenk H.-P."/>
        </authorList>
    </citation>
    <scope>NUCLEOTIDE SEQUENCE [LARGE SCALE GENOMIC DNA]</scope>
    <source>
        <strain evidence="1 2">DSM 45784</strain>
    </source>
</reference>
<keyword evidence="2" id="KW-1185">Reference proteome</keyword>
<gene>
    <name evidence="1" type="ORF">BJ982_006798</name>
</gene>
<dbReference type="AlphaFoldDB" id="A0A7W7DE78"/>
<protein>
    <submittedName>
        <fullName evidence="1">Uncharacterized protein</fullName>
    </submittedName>
</protein>
<comment type="caution">
    <text evidence="1">The sequence shown here is derived from an EMBL/GenBank/DDBJ whole genome shotgun (WGS) entry which is preliminary data.</text>
</comment>
<accession>A0A7W7DE78</accession>
<organism evidence="1 2">
    <name type="scientific">Sphaerisporangium siamense</name>
    <dbReference type="NCBI Taxonomy" id="795645"/>
    <lineage>
        <taxon>Bacteria</taxon>
        <taxon>Bacillati</taxon>
        <taxon>Actinomycetota</taxon>
        <taxon>Actinomycetes</taxon>
        <taxon>Streptosporangiales</taxon>
        <taxon>Streptosporangiaceae</taxon>
        <taxon>Sphaerisporangium</taxon>
    </lineage>
</organism>
<dbReference type="EMBL" id="JACHND010000001">
    <property type="protein sequence ID" value="MBB4705254.1"/>
    <property type="molecule type" value="Genomic_DNA"/>
</dbReference>
<sequence>MARYRELYESAGQFFLPHLADDLDAYLTAAAPAGGSDAVRHLYGLRFSYPDDPLVTMTGLLGLNPPPDILIGSVPRTMLYDPLEDEHRPFLVPNLVTYQVDEGCLIIGSAQFVRLVDEFASVISSTTPGLDGRPVFNISPQRIIDGLASIVSDRWMSESTPPTFGHGYLPEDIMANPTWAVMNTMASLACWSFLVHHELAHIELGHLAGAASPADAGWSAAQELAADEWALRRCVEPFLSYMKAPLFVRGAAHGTAGFCIGTVLKLIGLLATLDARRPSGSHTHPEPQARTEAAERVMAEEAYRLSSPDGLATALFGAASAFHHMIGDRLPDLDRGDHA</sequence>
<proteinExistence type="predicted"/>
<name>A0A7W7DE78_9ACTN</name>
<dbReference type="RefSeq" id="WP_184886825.1">
    <property type="nucleotide sequence ID" value="NZ_BOOV01000020.1"/>
</dbReference>
<dbReference type="Proteomes" id="UP000542210">
    <property type="component" value="Unassembled WGS sequence"/>
</dbReference>
<evidence type="ECO:0000313" key="2">
    <source>
        <dbReference type="Proteomes" id="UP000542210"/>
    </source>
</evidence>